<evidence type="ECO:0000256" key="8">
    <source>
        <dbReference type="ARBA" id="ARBA00023128"/>
    </source>
</evidence>
<dbReference type="EMBL" id="JAAWVQ010014849">
    <property type="protein sequence ID" value="MBN3271891.1"/>
    <property type="molecule type" value="Genomic_DNA"/>
</dbReference>
<feature type="non-terminal residue" evidence="11">
    <location>
        <position position="1"/>
    </location>
</feature>
<evidence type="ECO:0000256" key="2">
    <source>
        <dbReference type="ARBA" id="ARBA00005792"/>
    </source>
</evidence>
<feature type="transmembrane region" description="Helical" evidence="10">
    <location>
        <begin position="6"/>
        <end position="25"/>
    </location>
</feature>
<evidence type="ECO:0000256" key="9">
    <source>
        <dbReference type="ARBA" id="ARBA00023136"/>
    </source>
</evidence>
<dbReference type="InterPro" id="IPR002056">
    <property type="entry name" value="MAS20"/>
</dbReference>
<organism evidence="11 12">
    <name type="scientific">Polyodon spathula</name>
    <name type="common">North American paddlefish</name>
    <name type="synonym">Squalus spathula</name>
    <dbReference type="NCBI Taxonomy" id="7913"/>
    <lineage>
        <taxon>Eukaryota</taxon>
        <taxon>Metazoa</taxon>
        <taxon>Chordata</taxon>
        <taxon>Craniata</taxon>
        <taxon>Vertebrata</taxon>
        <taxon>Euteleostomi</taxon>
        <taxon>Actinopterygii</taxon>
        <taxon>Chondrostei</taxon>
        <taxon>Acipenseriformes</taxon>
        <taxon>Polyodontidae</taxon>
        <taxon>Polyodon</taxon>
    </lineage>
</organism>
<evidence type="ECO:0000256" key="4">
    <source>
        <dbReference type="ARBA" id="ARBA00022692"/>
    </source>
</evidence>
<keyword evidence="6" id="KW-0653">Protein transport</keyword>
<keyword evidence="3" id="KW-0813">Transport</keyword>
<dbReference type="PANTHER" id="PTHR12430:SF0">
    <property type="entry name" value="TRANSLOCASE OF OUTER MITOCHONDRIAL MEMBRANE 20"/>
    <property type="match status" value="1"/>
</dbReference>
<accession>A0ABS2XCG4</accession>
<reference evidence="11" key="1">
    <citation type="journal article" date="2021" name="Cell">
        <title>Tracing the genetic footprints of vertebrate landing in non-teleost ray-finned fishes.</title>
        <authorList>
            <person name="Bi X."/>
            <person name="Wang K."/>
            <person name="Yang L."/>
            <person name="Pan H."/>
            <person name="Jiang H."/>
            <person name="Wei Q."/>
            <person name="Fang M."/>
            <person name="Yu H."/>
            <person name="Zhu C."/>
            <person name="Cai Y."/>
            <person name="He Y."/>
            <person name="Gan X."/>
            <person name="Zeng H."/>
            <person name="Yu D."/>
            <person name="Zhu Y."/>
            <person name="Jiang H."/>
            <person name="Qiu Q."/>
            <person name="Yang H."/>
            <person name="Zhang Y.E."/>
            <person name="Wang W."/>
            <person name="Zhu M."/>
            <person name="He S."/>
            <person name="Zhang G."/>
        </authorList>
    </citation>
    <scope>NUCLEOTIDE SEQUENCE</scope>
    <source>
        <strain evidence="11">Pddl_001</strain>
    </source>
</reference>
<evidence type="ECO:0000313" key="11">
    <source>
        <dbReference type="EMBL" id="MBN3271891.1"/>
    </source>
</evidence>
<dbReference type="PRINTS" id="PR01989">
    <property type="entry name" value="EUOM20RECPTR"/>
</dbReference>
<evidence type="ECO:0000256" key="3">
    <source>
        <dbReference type="ARBA" id="ARBA00022448"/>
    </source>
</evidence>
<dbReference type="PRINTS" id="PR00351">
    <property type="entry name" value="OM20RECEPTOR"/>
</dbReference>
<evidence type="ECO:0000256" key="7">
    <source>
        <dbReference type="ARBA" id="ARBA00022989"/>
    </source>
</evidence>
<keyword evidence="9 10" id="KW-0472">Membrane</keyword>
<comment type="caution">
    <text evidence="11">The sequence shown here is derived from an EMBL/GenBank/DDBJ whole genome shotgun (WGS) entry which is preliminary data.</text>
</comment>
<dbReference type="SUPFAM" id="SSF47157">
    <property type="entry name" value="Mitochondrial import receptor subunit Tom20"/>
    <property type="match status" value="1"/>
</dbReference>
<dbReference type="InterPro" id="IPR022422">
    <property type="entry name" value="MAS20_rcpt_metazoan"/>
</dbReference>
<evidence type="ECO:0000256" key="1">
    <source>
        <dbReference type="ARBA" id="ARBA00004572"/>
    </source>
</evidence>
<dbReference type="Proteomes" id="UP001166093">
    <property type="component" value="Unassembled WGS sequence"/>
</dbReference>
<dbReference type="Gene3D" id="1.20.960.10">
    <property type="entry name" value="Mitochondrial outer membrane translocase complex, subunit Tom20 domain"/>
    <property type="match status" value="1"/>
</dbReference>
<dbReference type="Pfam" id="PF02064">
    <property type="entry name" value="MAS20"/>
    <property type="match status" value="1"/>
</dbReference>
<keyword evidence="5" id="KW-1000">Mitochondrion outer membrane</keyword>
<dbReference type="PANTHER" id="PTHR12430">
    <property type="entry name" value="MITOCHONDRIAL IMPORT RECEPTOR SUBUNIT TOM20"/>
    <property type="match status" value="1"/>
</dbReference>
<protein>
    <submittedName>
        <fullName evidence="11">TOM20 protein</fullName>
    </submittedName>
</protein>
<evidence type="ECO:0000256" key="5">
    <source>
        <dbReference type="ARBA" id="ARBA00022787"/>
    </source>
</evidence>
<keyword evidence="7 10" id="KW-1133">Transmembrane helix</keyword>
<evidence type="ECO:0000256" key="6">
    <source>
        <dbReference type="ARBA" id="ARBA00022927"/>
    </source>
</evidence>
<dbReference type="InterPro" id="IPR023392">
    <property type="entry name" value="Tom20_dom_sf"/>
</dbReference>
<keyword evidence="8" id="KW-0496">Mitochondrion</keyword>
<evidence type="ECO:0000256" key="10">
    <source>
        <dbReference type="SAM" id="Phobius"/>
    </source>
</evidence>
<gene>
    <name evidence="11" type="primary">Tomm20_0</name>
    <name evidence="11" type="ORF">GTO93_0010238</name>
</gene>
<sequence>MMGGKTSAIAAGVCGAIFIGYCIYFDRKRRNDPNFKNRLRERRRKQKLAKDKAGFSRLPDLKDAEAVQKFFLEEIQLGEELLAQGDYEKGVDHLTNAIAVCGQPQQLLQVLQQTLPPPVFQMLLTKLPTISQRIVSAQSLAEDDIEMPNYFYFIPVHHCNPPGNLENRGLNTRPLKRVPANPSFFALRIHSEATRPIMPEDNTDLNGSTADLQAPCRPQGSLVCGEPWITLSA</sequence>
<keyword evidence="12" id="KW-1185">Reference proteome</keyword>
<evidence type="ECO:0000313" key="12">
    <source>
        <dbReference type="Proteomes" id="UP001166093"/>
    </source>
</evidence>
<keyword evidence="4 10" id="KW-0812">Transmembrane</keyword>
<proteinExistence type="inferred from homology"/>
<comment type="similarity">
    <text evidence="2">Belongs to the Tom20 family.</text>
</comment>
<comment type="subcellular location">
    <subcellularLocation>
        <location evidence="1">Mitochondrion outer membrane</location>
        <topology evidence="1">Single-pass membrane protein</topology>
    </subcellularLocation>
</comment>
<name>A0ABS2XCG4_POLSP</name>
<feature type="non-terminal residue" evidence="11">
    <location>
        <position position="233"/>
    </location>
</feature>